<dbReference type="Pfam" id="PF00808">
    <property type="entry name" value="CBFD_NFYB_HMF"/>
    <property type="match status" value="1"/>
</dbReference>
<evidence type="ECO:0000256" key="2">
    <source>
        <dbReference type="ARBA" id="ARBA00023015"/>
    </source>
</evidence>
<dbReference type="PANTHER" id="PTHR11064:SF149">
    <property type="entry name" value="OS01G0935100 PROTEIN"/>
    <property type="match status" value="1"/>
</dbReference>
<dbReference type="Gene3D" id="1.10.20.10">
    <property type="entry name" value="Histone, subunit A"/>
    <property type="match status" value="1"/>
</dbReference>
<evidence type="ECO:0000313" key="5">
    <source>
        <dbReference type="EMBL" id="WOL06739.1"/>
    </source>
</evidence>
<dbReference type="GO" id="GO:0016602">
    <property type="term" value="C:CCAAT-binding factor complex"/>
    <property type="evidence" value="ECO:0007669"/>
    <property type="project" value="InterPro"/>
</dbReference>
<comment type="similarity">
    <text evidence="1">Belongs to the NFYB/HAP3 subunit family.</text>
</comment>
<dbReference type="InterPro" id="IPR009072">
    <property type="entry name" value="Histone-fold"/>
</dbReference>
<evidence type="ECO:0000259" key="4">
    <source>
        <dbReference type="Pfam" id="PF00808"/>
    </source>
</evidence>
<dbReference type="Proteomes" id="UP001327560">
    <property type="component" value="Chromosome 5"/>
</dbReference>
<dbReference type="EMBL" id="CP136894">
    <property type="protein sequence ID" value="WOL06739.1"/>
    <property type="molecule type" value="Genomic_DNA"/>
</dbReference>
<dbReference type="PANTHER" id="PTHR11064">
    <property type="entry name" value="CCAAT-BINDING TRANSCRIPTION FACTOR-RELATED"/>
    <property type="match status" value="1"/>
</dbReference>
<protein>
    <submittedName>
        <fullName evidence="5">Nuclear transcription factor Y subunit B-4-like</fullName>
    </submittedName>
</protein>
<dbReference type="PRINTS" id="PR00615">
    <property type="entry name" value="CCAATSUBUNTA"/>
</dbReference>
<sequence>MDHEISDEQITLAQSRHVDDDRFNHLPTSENFLSGQVYTTGQDHLLPIANVGRIMKKGLPANAKISKEAKETMQECASEFIGFITVEAADSCQKNNRKTLNGDDICGAMRTLGLDNYADTMRRYLDRYKEYEEIRASSVDHNKFTSINLVDELSVAKSSSSYRGHHTNPSPDE</sequence>
<dbReference type="InterPro" id="IPR027113">
    <property type="entry name" value="Transc_fact_NFYB/HAP3"/>
</dbReference>
<dbReference type="GO" id="GO:0001228">
    <property type="term" value="F:DNA-binding transcription activator activity, RNA polymerase II-specific"/>
    <property type="evidence" value="ECO:0007669"/>
    <property type="project" value="InterPro"/>
</dbReference>
<evidence type="ECO:0000256" key="3">
    <source>
        <dbReference type="ARBA" id="ARBA00023163"/>
    </source>
</evidence>
<evidence type="ECO:0000256" key="1">
    <source>
        <dbReference type="ARBA" id="ARBA00009053"/>
    </source>
</evidence>
<gene>
    <name evidence="5" type="ORF">Cni_G15473</name>
</gene>
<dbReference type="AlphaFoldDB" id="A0AAQ3KEJ0"/>
<dbReference type="GO" id="GO:0000978">
    <property type="term" value="F:RNA polymerase II cis-regulatory region sequence-specific DNA binding"/>
    <property type="evidence" value="ECO:0007669"/>
    <property type="project" value="TreeGrafter"/>
</dbReference>
<keyword evidence="3" id="KW-0804">Transcription</keyword>
<feature type="domain" description="Transcription factor CBF/NF-Y/archaeal histone" evidence="4">
    <location>
        <begin position="46"/>
        <end position="109"/>
    </location>
</feature>
<dbReference type="InterPro" id="IPR003958">
    <property type="entry name" value="CBFA_NFYB_domain"/>
</dbReference>
<organism evidence="5 6">
    <name type="scientific">Canna indica</name>
    <name type="common">Indian-shot</name>
    <dbReference type="NCBI Taxonomy" id="4628"/>
    <lineage>
        <taxon>Eukaryota</taxon>
        <taxon>Viridiplantae</taxon>
        <taxon>Streptophyta</taxon>
        <taxon>Embryophyta</taxon>
        <taxon>Tracheophyta</taxon>
        <taxon>Spermatophyta</taxon>
        <taxon>Magnoliopsida</taxon>
        <taxon>Liliopsida</taxon>
        <taxon>Zingiberales</taxon>
        <taxon>Cannaceae</taxon>
        <taxon>Canna</taxon>
    </lineage>
</organism>
<dbReference type="GO" id="GO:0046982">
    <property type="term" value="F:protein heterodimerization activity"/>
    <property type="evidence" value="ECO:0007669"/>
    <property type="project" value="InterPro"/>
</dbReference>
<dbReference type="SUPFAM" id="SSF47113">
    <property type="entry name" value="Histone-fold"/>
    <property type="match status" value="1"/>
</dbReference>
<reference evidence="5 6" key="1">
    <citation type="submission" date="2023-10" db="EMBL/GenBank/DDBJ databases">
        <title>Chromosome-scale genome assembly provides insights into flower coloration mechanisms of Canna indica.</title>
        <authorList>
            <person name="Li C."/>
        </authorList>
    </citation>
    <scope>NUCLEOTIDE SEQUENCE [LARGE SCALE GENOMIC DNA]</scope>
    <source>
        <tissue evidence="5">Flower</tissue>
    </source>
</reference>
<dbReference type="CDD" id="cd22907">
    <property type="entry name" value="HFD_NFYB"/>
    <property type="match status" value="1"/>
</dbReference>
<name>A0AAQ3KEJ0_9LILI</name>
<keyword evidence="2" id="KW-0805">Transcription regulation</keyword>
<proteinExistence type="inferred from homology"/>
<keyword evidence="6" id="KW-1185">Reference proteome</keyword>
<evidence type="ECO:0000313" key="6">
    <source>
        <dbReference type="Proteomes" id="UP001327560"/>
    </source>
</evidence>
<accession>A0AAQ3KEJ0</accession>